<dbReference type="Gene3D" id="3.50.50.60">
    <property type="entry name" value="FAD/NAD(P)-binding domain"/>
    <property type="match status" value="1"/>
</dbReference>
<dbReference type="InterPro" id="IPR036188">
    <property type="entry name" value="FAD/NAD-bd_sf"/>
</dbReference>
<dbReference type="Gene3D" id="3.30.9.30">
    <property type="match status" value="1"/>
</dbReference>
<organism evidence="4 5">
    <name type="scientific">Pseudomonas fluorescens HK44</name>
    <dbReference type="NCBI Taxonomy" id="1042209"/>
    <lineage>
        <taxon>Bacteria</taxon>
        <taxon>Pseudomonadati</taxon>
        <taxon>Pseudomonadota</taxon>
        <taxon>Gammaproteobacteria</taxon>
        <taxon>Pseudomonadales</taxon>
        <taxon>Pseudomonadaceae</taxon>
        <taxon>Pseudomonas</taxon>
    </lineage>
</organism>
<name>A0A010SIB6_PSEFL</name>
<dbReference type="GO" id="GO:0044550">
    <property type="term" value="P:secondary metabolite biosynthetic process"/>
    <property type="evidence" value="ECO:0007669"/>
    <property type="project" value="TreeGrafter"/>
</dbReference>
<evidence type="ECO:0000313" key="5">
    <source>
        <dbReference type="Proteomes" id="UP000022611"/>
    </source>
</evidence>
<keyword evidence="3" id="KW-0560">Oxidoreductase</keyword>
<sequence>MKNNKPGLRIGIIGGGISGVALALELCRYSHLQVQLFECAPAFGEVGAGVSFGPNAVRAIVGLGLGEAYLQVADRTSEPWEDVWFEWRRGRDASYLGATIAPGVGQSSVHRADFLDALVGGTAEFGKNRTLS</sequence>
<reference evidence="4 5" key="1">
    <citation type="journal article" date="2011" name="J. Bacteriol.">
        <title>Draft genome sequence of the polycyclic aromatic hydrocarbon-degrading, genetically engineered bioluminescent bioreporter Pseudomonas fluorescens HK44.</title>
        <authorList>
            <person name="Chauhan A."/>
            <person name="Layton A.C."/>
            <person name="Williams D.E."/>
            <person name="Smartt A.E."/>
            <person name="Ripp S."/>
            <person name="Karpinets T.V."/>
            <person name="Brown S.D."/>
            <person name="Sayler G.S."/>
        </authorList>
    </citation>
    <scope>NUCLEOTIDE SEQUENCE [LARGE SCALE GENOMIC DNA]</scope>
    <source>
        <strain evidence="4 5">HK44</strain>
        <plasmid evidence="4">pUTK21</plasmid>
    </source>
</reference>
<dbReference type="EMBL" id="AFOY02000029">
    <property type="protein sequence ID" value="EXF91058.1"/>
    <property type="molecule type" value="Genomic_DNA"/>
</dbReference>
<geneLocation type="plasmid" evidence="4">
    <name>pUTK21</name>
</geneLocation>
<evidence type="ECO:0000256" key="3">
    <source>
        <dbReference type="ARBA" id="ARBA00023002"/>
    </source>
</evidence>
<comment type="caution">
    <text evidence="4">The sequence shown here is derived from an EMBL/GenBank/DDBJ whole genome shotgun (WGS) entry which is preliminary data.</text>
</comment>
<evidence type="ECO:0000256" key="2">
    <source>
        <dbReference type="ARBA" id="ARBA00022827"/>
    </source>
</evidence>
<keyword evidence="1" id="KW-0285">Flavoprotein</keyword>
<proteinExistence type="predicted"/>
<dbReference type="Proteomes" id="UP000022611">
    <property type="component" value="Unassembled WGS sequence"/>
</dbReference>
<keyword evidence="2" id="KW-0274">FAD</keyword>
<dbReference type="AlphaFoldDB" id="A0A010SIB6"/>
<dbReference type="SUPFAM" id="SSF51905">
    <property type="entry name" value="FAD/NAD(P)-binding domain"/>
    <property type="match status" value="1"/>
</dbReference>
<dbReference type="HOGENOM" id="CLU_2055888_0_0_6"/>
<dbReference type="InterPro" id="IPR051104">
    <property type="entry name" value="FAD_monoxygenase"/>
</dbReference>
<evidence type="ECO:0008006" key="6">
    <source>
        <dbReference type="Google" id="ProtNLM"/>
    </source>
</evidence>
<accession>A0A010SIB6</accession>
<protein>
    <recommendedName>
        <fullName evidence="6">Salicylate 1-monooxygenase</fullName>
    </recommendedName>
</protein>
<evidence type="ECO:0000256" key="1">
    <source>
        <dbReference type="ARBA" id="ARBA00022630"/>
    </source>
</evidence>
<dbReference type="GO" id="GO:0016491">
    <property type="term" value="F:oxidoreductase activity"/>
    <property type="evidence" value="ECO:0007669"/>
    <property type="project" value="UniProtKB-KW"/>
</dbReference>
<evidence type="ECO:0000313" key="4">
    <source>
        <dbReference type="EMBL" id="EXF91058.1"/>
    </source>
</evidence>
<gene>
    <name evidence="4" type="ORF">HK44_029510</name>
</gene>
<dbReference type="PANTHER" id="PTHR46720">
    <property type="entry name" value="HYDROXYLASE, PUTATIVE (AFU_ORTHOLOGUE AFUA_3G01460)-RELATED"/>
    <property type="match status" value="1"/>
</dbReference>
<keyword evidence="4" id="KW-0614">Plasmid</keyword>
<dbReference type="PANTHER" id="PTHR46720:SF3">
    <property type="entry name" value="FAD-BINDING DOMAIN-CONTAINING PROTEIN-RELATED"/>
    <property type="match status" value="1"/>
</dbReference>